<dbReference type="GeneID" id="29125214"/>
<name>A0A127AW37_9CAUD</name>
<keyword evidence="2" id="KW-1185">Reference proteome</keyword>
<organism evidence="1 2">
    <name type="scientific">Bacillus phage SP-15</name>
    <dbReference type="NCBI Taxonomy" id="1792032"/>
    <lineage>
        <taxon>Viruses</taxon>
        <taxon>Duplodnaviria</taxon>
        <taxon>Heunggongvirae</taxon>
        <taxon>Uroviricota</taxon>
        <taxon>Caudoviricetes</taxon>
        <taxon>Thornevirus</taxon>
        <taxon>Thornevirus SP15</taxon>
    </lineage>
</organism>
<evidence type="ECO:0000313" key="2">
    <source>
        <dbReference type="Proteomes" id="UP000203261"/>
    </source>
</evidence>
<dbReference type="EMBL" id="KT624200">
    <property type="protein sequence ID" value="AMM44845.1"/>
    <property type="molecule type" value="Genomic_DNA"/>
</dbReference>
<proteinExistence type="predicted"/>
<sequence length="39" mass="4719">MTWEATESMAIFERKEMYSRLLLRKTQEKEAIEKAREGK</sequence>
<dbReference type="Proteomes" id="UP000203261">
    <property type="component" value="Segment"/>
</dbReference>
<accession>A0A127AW37</accession>
<gene>
    <name evidence="1" type="ORF">SP15_046</name>
</gene>
<protein>
    <submittedName>
        <fullName evidence="1">Uncharacterized protein</fullName>
    </submittedName>
</protein>
<evidence type="ECO:0000313" key="1">
    <source>
        <dbReference type="EMBL" id="AMM44845.1"/>
    </source>
</evidence>
<dbReference type="KEGG" id="vg:29125214"/>
<dbReference type="RefSeq" id="YP_009302434.1">
    <property type="nucleotide sequence ID" value="NC_031245.1"/>
</dbReference>
<reference evidence="1 2" key="1">
    <citation type="submission" date="2015-08" db="EMBL/GenBank/DDBJ databases">
        <authorList>
            <person name="Babu N.S."/>
            <person name="Beckwith C.J."/>
            <person name="Beseler K.G."/>
            <person name="Brison A."/>
            <person name="Carone J.V."/>
            <person name="Caskin T.P."/>
            <person name="Diamond M."/>
            <person name="Durham M.E."/>
            <person name="Foxe J.M."/>
            <person name="Go M."/>
            <person name="Henderson B.A."/>
            <person name="Jones I.B."/>
            <person name="McGettigan J.A."/>
            <person name="Micheletti S.J."/>
            <person name="Nasrallah M.E."/>
            <person name="Ortiz D."/>
            <person name="Piller C.R."/>
            <person name="Privatt S.R."/>
            <person name="Schneider S.L."/>
            <person name="Sharp S."/>
            <person name="Smith T.C."/>
            <person name="Stanton J.D."/>
            <person name="Ullery H.E."/>
            <person name="Wilson R.J."/>
            <person name="Serrano M.G."/>
            <person name="Buck G."/>
            <person name="Lee V."/>
            <person name="Wang Y."/>
            <person name="Carvalho R."/>
            <person name="Voegtly L."/>
            <person name="Shi R."/>
            <person name="Duckworth R."/>
            <person name="Johnson A."/>
            <person name="Loviza R."/>
            <person name="Walstead R."/>
            <person name="Shah Z."/>
            <person name="Kiflezghi M."/>
            <person name="Wade K."/>
            <person name="Ball S.L."/>
            <person name="Bradley K.W."/>
            <person name="Asai D.J."/>
            <person name="Bowman C.A."/>
            <person name="Russell D.A."/>
            <person name="Pope W.H."/>
            <person name="Jacobs-Sera D."/>
            <person name="Hendrix R.W."/>
            <person name="Hatfull G.F."/>
        </authorList>
    </citation>
    <scope>NUCLEOTIDE SEQUENCE [LARGE SCALE GENOMIC DNA]</scope>
</reference>